<gene>
    <name evidence="3" type="primary">Dgri\GH13853</name>
    <name evidence="3" type="ORF">Dgri_GH13853</name>
</gene>
<dbReference type="Proteomes" id="UP000001070">
    <property type="component" value="Unassembled WGS sequence"/>
</dbReference>
<keyword evidence="1" id="KW-0175">Coiled coil</keyword>
<dbReference type="OMA" id="VNIFCIC"/>
<evidence type="ECO:0000313" key="3">
    <source>
        <dbReference type="EMBL" id="EDV99448.1"/>
    </source>
</evidence>
<accession>B4JP23</accession>
<evidence type="ECO:0000256" key="2">
    <source>
        <dbReference type="SAM" id="Phobius"/>
    </source>
</evidence>
<dbReference type="PhylomeDB" id="B4JP23"/>
<organism evidence="4">
    <name type="scientific">Drosophila grimshawi</name>
    <name type="common">Hawaiian fruit fly</name>
    <name type="synonym">Idiomyia grimshawi</name>
    <dbReference type="NCBI Taxonomy" id="7222"/>
    <lineage>
        <taxon>Eukaryota</taxon>
        <taxon>Metazoa</taxon>
        <taxon>Ecdysozoa</taxon>
        <taxon>Arthropoda</taxon>
        <taxon>Hexapoda</taxon>
        <taxon>Insecta</taxon>
        <taxon>Pterygota</taxon>
        <taxon>Neoptera</taxon>
        <taxon>Endopterygota</taxon>
        <taxon>Diptera</taxon>
        <taxon>Brachycera</taxon>
        <taxon>Muscomorpha</taxon>
        <taxon>Ephydroidea</taxon>
        <taxon>Drosophilidae</taxon>
        <taxon>Drosophila</taxon>
        <taxon>Hawaiian Drosophila</taxon>
    </lineage>
</organism>
<dbReference type="eggNOG" id="ENOG502SC5B">
    <property type="taxonomic scope" value="Eukaryota"/>
</dbReference>
<keyword evidence="4" id="KW-1185">Reference proteome</keyword>
<protein>
    <submittedName>
        <fullName evidence="3">GH13853</fullName>
    </submittedName>
</protein>
<proteinExistence type="predicted"/>
<dbReference type="InParanoid" id="B4JP23"/>
<feature type="coiled-coil region" evidence="1">
    <location>
        <begin position="16"/>
        <end position="46"/>
    </location>
</feature>
<keyword evidence="2" id="KW-0812">Transmembrane</keyword>
<reference evidence="3 4" key="1">
    <citation type="journal article" date="2007" name="Nature">
        <title>Evolution of genes and genomes on the Drosophila phylogeny.</title>
        <authorList>
            <consortium name="Drosophila 12 Genomes Consortium"/>
            <person name="Clark A.G."/>
            <person name="Eisen M.B."/>
            <person name="Smith D.R."/>
            <person name="Bergman C.M."/>
            <person name="Oliver B."/>
            <person name="Markow T.A."/>
            <person name="Kaufman T.C."/>
            <person name="Kellis M."/>
            <person name="Gelbart W."/>
            <person name="Iyer V.N."/>
            <person name="Pollard D.A."/>
            <person name="Sackton T.B."/>
            <person name="Larracuente A.M."/>
            <person name="Singh N.D."/>
            <person name="Abad J.P."/>
            <person name="Abt D.N."/>
            <person name="Adryan B."/>
            <person name="Aguade M."/>
            <person name="Akashi H."/>
            <person name="Anderson W.W."/>
            <person name="Aquadro C.F."/>
            <person name="Ardell D.H."/>
            <person name="Arguello R."/>
            <person name="Artieri C.G."/>
            <person name="Barbash D.A."/>
            <person name="Barker D."/>
            <person name="Barsanti P."/>
            <person name="Batterham P."/>
            <person name="Batzoglou S."/>
            <person name="Begun D."/>
            <person name="Bhutkar A."/>
            <person name="Blanco E."/>
            <person name="Bosak S.A."/>
            <person name="Bradley R.K."/>
            <person name="Brand A.D."/>
            <person name="Brent M.R."/>
            <person name="Brooks A.N."/>
            <person name="Brown R.H."/>
            <person name="Butlin R.K."/>
            <person name="Caggese C."/>
            <person name="Calvi B.R."/>
            <person name="Bernardo de Carvalho A."/>
            <person name="Caspi A."/>
            <person name="Castrezana S."/>
            <person name="Celniker S.E."/>
            <person name="Chang J.L."/>
            <person name="Chapple C."/>
            <person name="Chatterji S."/>
            <person name="Chinwalla A."/>
            <person name="Civetta A."/>
            <person name="Clifton S.W."/>
            <person name="Comeron J.M."/>
            <person name="Costello J.C."/>
            <person name="Coyne J.A."/>
            <person name="Daub J."/>
            <person name="David R.G."/>
            <person name="Delcher A.L."/>
            <person name="Delehaunty K."/>
            <person name="Do C.B."/>
            <person name="Ebling H."/>
            <person name="Edwards K."/>
            <person name="Eickbush T."/>
            <person name="Evans J.D."/>
            <person name="Filipski A."/>
            <person name="Findeiss S."/>
            <person name="Freyhult E."/>
            <person name="Fulton L."/>
            <person name="Fulton R."/>
            <person name="Garcia A.C."/>
            <person name="Gardiner A."/>
            <person name="Garfield D.A."/>
            <person name="Garvin B.E."/>
            <person name="Gibson G."/>
            <person name="Gilbert D."/>
            <person name="Gnerre S."/>
            <person name="Godfrey J."/>
            <person name="Good R."/>
            <person name="Gotea V."/>
            <person name="Gravely B."/>
            <person name="Greenberg A.J."/>
            <person name="Griffiths-Jones S."/>
            <person name="Gross S."/>
            <person name="Guigo R."/>
            <person name="Gustafson E.A."/>
            <person name="Haerty W."/>
            <person name="Hahn M.W."/>
            <person name="Halligan D.L."/>
            <person name="Halpern A.L."/>
            <person name="Halter G.M."/>
            <person name="Han M.V."/>
            <person name="Heger A."/>
            <person name="Hillier L."/>
            <person name="Hinrichs A.S."/>
            <person name="Holmes I."/>
            <person name="Hoskins R.A."/>
            <person name="Hubisz M.J."/>
            <person name="Hultmark D."/>
            <person name="Huntley M.A."/>
            <person name="Jaffe D.B."/>
            <person name="Jagadeeshan S."/>
            <person name="Jeck W.R."/>
            <person name="Johnson J."/>
            <person name="Jones C.D."/>
            <person name="Jordan W.C."/>
            <person name="Karpen G.H."/>
            <person name="Kataoka E."/>
            <person name="Keightley P.D."/>
            <person name="Kheradpour P."/>
            <person name="Kirkness E.F."/>
            <person name="Koerich L.B."/>
            <person name="Kristiansen K."/>
            <person name="Kudrna D."/>
            <person name="Kulathinal R.J."/>
            <person name="Kumar S."/>
            <person name="Kwok R."/>
            <person name="Lander E."/>
            <person name="Langley C.H."/>
            <person name="Lapoint R."/>
            <person name="Lazzaro B.P."/>
            <person name="Lee S.J."/>
            <person name="Levesque L."/>
            <person name="Li R."/>
            <person name="Lin C.F."/>
            <person name="Lin M.F."/>
            <person name="Lindblad-Toh K."/>
            <person name="Llopart A."/>
            <person name="Long M."/>
            <person name="Low L."/>
            <person name="Lozovsky E."/>
            <person name="Lu J."/>
            <person name="Luo M."/>
            <person name="Machado C.A."/>
            <person name="Makalowski W."/>
            <person name="Marzo M."/>
            <person name="Matsuda M."/>
            <person name="Matzkin L."/>
            <person name="McAllister B."/>
            <person name="McBride C.S."/>
            <person name="McKernan B."/>
            <person name="McKernan K."/>
            <person name="Mendez-Lago M."/>
            <person name="Minx P."/>
            <person name="Mollenhauer M.U."/>
            <person name="Montooth K."/>
            <person name="Mount S.M."/>
            <person name="Mu X."/>
            <person name="Myers E."/>
            <person name="Negre B."/>
            <person name="Newfeld S."/>
            <person name="Nielsen R."/>
            <person name="Noor M.A."/>
            <person name="O'Grady P."/>
            <person name="Pachter L."/>
            <person name="Papaceit M."/>
            <person name="Parisi M.J."/>
            <person name="Parisi M."/>
            <person name="Parts L."/>
            <person name="Pedersen J.S."/>
            <person name="Pesole G."/>
            <person name="Phillippy A.M."/>
            <person name="Ponting C.P."/>
            <person name="Pop M."/>
            <person name="Porcelli D."/>
            <person name="Powell J.R."/>
            <person name="Prohaska S."/>
            <person name="Pruitt K."/>
            <person name="Puig M."/>
            <person name="Quesneville H."/>
            <person name="Ram K.R."/>
            <person name="Rand D."/>
            <person name="Rasmussen M.D."/>
            <person name="Reed L.K."/>
            <person name="Reenan R."/>
            <person name="Reily A."/>
            <person name="Remington K.A."/>
            <person name="Rieger T.T."/>
            <person name="Ritchie M.G."/>
            <person name="Robin C."/>
            <person name="Rogers Y.H."/>
            <person name="Rohde C."/>
            <person name="Rozas J."/>
            <person name="Rubenfield M.J."/>
            <person name="Ruiz A."/>
            <person name="Russo S."/>
            <person name="Salzberg S.L."/>
            <person name="Sanchez-Gracia A."/>
            <person name="Saranga D.J."/>
            <person name="Sato H."/>
            <person name="Schaeffer S.W."/>
            <person name="Schatz M.C."/>
            <person name="Schlenke T."/>
            <person name="Schwartz R."/>
            <person name="Segarra C."/>
            <person name="Singh R.S."/>
            <person name="Sirot L."/>
            <person name="Sirota M."/>
            <person name="Sisneros N.B."/>
            <person name="Smith C.D."/>
            <person name="Smith T.F."/>
            <person name="Spieth J."/>
            <person name="Stage D.E."/>
            <person name="Stark A."/>
            <person name="Stephan W."/>
            <person name="Strausberg R.L."/>
            <person name="Strempel S."/>
            <person name="Sturgill D."/>
            <person name="Sutton G."/>
            <person name="Sutton G.G."/>
            <person name="Tao W."/>
            <person name="Teichmann S."/>
            <person name="Tobari Y.N."/>
            <person name="Tomimura Y."/>
            <person name="Tsolas J.M."/>
            <person name="Valente V.L."/>
            <person name="Venter E."/>
            <person name="Venter J.C."/>
            <person name="Vicario S."/>
            <person name="Vieira F.G."/>
            <person name="Vilella A.J."/>
            <person name="Villasante A."/>
            <person name="Walenz B."/>
            <person name="Wang J."/>
            <person name="Wasserman M."/>
            <person name="Watts T."/>
            <person name="Wilson D."/>
            <person name="Wilson R.K."/>
            <person name="Wing R.A."/>
            <person name="Wolfner M.F."/>
            <person name="Wong A."/>
            <person name="Wong G.K."/>
            <person name="Wu C.I."/>
            <person name="Wu G."/>
            <person name="Yamamoto D."/>
            <person name="Yang H.P."/>
            <person name="Yang S.P."/>
            <person name="Yorke J.A."/>
            <person name="Yoshida K."/>
            <person name="Zdobnov E."/>
            <person name="Zhang P."/>
            <person name="Zhang Y."/>
            <person name="Zimin A.V."/>
            <person name="Baldwin J."/>
            <person name="Abdouelleil A."/>
            <person name="Abdulkadir J."/>
            <person name="Abebe A."/>
            <person name="Abera B."/>
            <person name="Abreu J."/>
            <person name="Acer S.C."/>
            <person name="Aftuck L."/>
            <person name="Alexander A."/>
            <person name="An P."/>
            <person name="Anderson E."/>
            <person name="Anderson S."/>
            <person name="Arachi H."/>
            <person name="Azer M."/>
            <person name="Bachantsang P."/>
            <person name="Barry A."/>
            <person name="Bayul T."/>
            <person name="Berlin A."/>
            <person name="Bessette D."/>
            <person name="Bloom T."/>
            <person name="Blye J."/>
            <person name="Boguslavskiy L."/>
            <person name="Bonnet C."/>
            <person name="Boukhgalter B."/>
            <person name="Bourzgui I."/>
            <person name="Brown A."/>
            <person name="Cahill P."/>
            <person name="Channer S."/>
            <person name="Cheshatsang Y."/>
            <person name="Chuda L."/>
            <person name="Citroen M."/>
            <person name="Collymore A."/>
            <person name="Cooke P."/>
            <person name="Costello M."/>
            <person name="D'Aco K."/>
            <person name="Daza R."/>
            <person name="De Haan G."/>
            <person name="DeGray S."/>
            <person name="DeMaso C."/>
            <person name="Dhargay N."/>
            <person name="Dooley K."/>
            <person name="Dooley E."/>
            <person name="Doricent M."/>
            <person name="Dorje P."/>
            <person name="Dorjee K."/>
            <person name="Dupes A."/>
            <person name="Elong R."/>
            <person name="Falk J."/>
            <person name="Farina A."/>
            <person name="Faro S."/>
            <person name="Ferguson D."/>
            <person name="Fisher S."/>
            <person name="Foley C.D."/>
            <person name="Franke A."/>
            <person name="Friedrich D."/>
            <person name="Gadbois L."/>
            <person name="Gearin G."/>
            <person name="Gearin C.R."/>
            <person name="Giannoukos G."/>
            <person name="Goode T."/>
            <person name="Graham J."/>
            <person name="Grandbois E."/>
            <person name="Grewal S."/>
            <person name="Gyaltsen K."/>
            <person name="Hafez N."/>
            <person name="Hagos B."/>
            <person name="Hall J."/>
            <person name="Henson C."/>
            <person name="Hollinger A."/>
            <person name="Honan T."/>
            <person name="Huard M.D."/>
            <person name="Hughes L."/>
            <person name="Hurhula B."/>
            <person name="Husby M.E."/>
            <person name="Kamat A."/>
            <person name="Kanga B."/>
            <person name="Kashin S."/>
            <person name="Khazanovich D."/>
            <person name="Kisner P."/>
            <person name="Lance K."/>
            <person name="Lara M."/>
            <person name="Lee W."/>
            <person name="Lennon N."/>
            <person name="Letendre F."/>
            <person name="LeVine R."/>
            <person name="Lipovsky A."/>
            <person name="Liu X."/>
            <person name="Liu J."/>
            <person name="Liu S."/>
            <person name="Lokyitsang T."/>
            <person name="Lokyitsang Y."/>
            <person name="Lubonja R."/>
            <person name="Lui A."/>
            <person name="MacDonald P."/>
            <person name="Magnisalis V."/>
            <person name="Maru K."/>
            <person name="Matthews C."/>
            <person name="McCusker W."/>
            <person name="McDonough S."/>
            <person name="Mehta T."/>
            <person name="Meldrim J."/>
            <person name="Meneus L."/>
            <person name="Mihai O."/>
            <person name="Mihalev A."/>
            <person name="Mihova T."/>
            <person name="Mittelman R."/>
            <person name="Mlenga V."/>
            <person name="Montmayeur A."/>
            <person name="Mulrain L."/>
            <person name="Navidi A."/>
            <person name="Naylor J."/>
            <person name="Negash T."/>
            <person name="Nguyen T."/>
            <person name="Nguyen N."/>
            <person name="Nicol R."/>
            <person name="Norbu C."/>
            <person name="Norbu N."/>
            <person name="Novod N."/>
            <person name="O'Neill B."/>
            <person name="Osman S."/>
            <person name="Markiewicz E."/>
            <person name="Oyono O.L."/>
            <person name="Patti C."/>
            <person name="Phunkhang P."/>
            <person name="Pierre F."/>
            <person name="Priest M."/>
            <person name="Raghuraman S."/>
            <person name="Rege F."/>
            <person name="Reyes R."/>
            <person name="Rise C."/>
            <person name="Rogov P."/>
            <person name="Ross K."/>
            <person name="Ryan E."/>
            <person name="Settipalli S."/>
            <person name="Shea T."/>
            <person name="Sherpa N."/>
            <person name="Shi L."/>
            <person name="Shih D."/>
            <person name="Sparrow T."/>
            <person name="Spaulding J."/>
            <person name="Stalker J."/>
            <person name="Stange-Thomann N."/>
            <person name="Stavropoulos S."/>
            <person name="Stone C."/>
            <person name="Strader C."/>
            <person name="Tesfaye S."/>
            <person name="Thomson T."/>
            <person name="Thoulutsang Y."/>
            <person name="Thoulutsang D."/>
            <person name="Topham K."/>
            <person name="Topping I."/>
            <person name="Tsamla T."/>
            <person name="Vassiliev H."/>
            <person name="Vo A."/>
            <person name="Wangchuk T."/>
            <person name="Wangdi T."/>
            <person name="Weiand M."/>
            <person name="Wilkinson J."/>
            <person name="Wilson A."/>
            <person name="Yadav S."/>
            <person name="Young G."/>
            <person name="Yu Q."/>
            <person name="Zembek L."/>
            <person name="Zhong D."/>
            <person name="Zimmer A."/>
            <person name="Zwirko Z."/>
            <person name="Jaffe D.B."/>
            <person name="Alvarez P."/>
            <person name="Brockman W."/>
            <person name="Butler J."/>
            <person name="Chin C."/>
            <person name="Gnerre S."/>
            <person name="Grabherr M."/>
            <person name="Kleber M."/>
            <person name="Mauceli E."/>
            <person name="MacCallum I."/>
        </authorList>
    </citation>
    <scope>NUCLEOTIDE SEQUENCE [LARGE SCALE GENOMIC DNA]</scope>
    <source>
        <strain evidence="4">Tucson 15287-2541.00</strain>
    </source>
</reference>
<keyword evidence="2" id="KW-0472">Membrane</keyword>
<feature type="transmembrane region" description="Helical" evidence="2">
    <location>
        <begin position="175"/>
        <end position="201"/>
    </location>
</feature>
<sequence length="213" mass="23831">MDASEEKSPEAIAAELRRENRRKKILQTAKSRLEKLNGSVKTFDENHIDSGTKEDMTYSDPEVEPNIPAGLFPQDDGFNRTFFAAANLSTPTIADNQNIFVKSRVHIFIASVVGYILSHFVTNSLFVPVGLCMMYELFSLRGQPYPTNSILSLILPIALLFTGTFLGSKVKQINCLLYISQSLIVNLAINIFCICLSSLLFEYISVNHFVNIK</sequence>
<feature type="transmembrane region" description="Helical" evidence="2">
    <location>
        <begin position="107"/>
        <end position="129"/>
    </location>
</feature>
<dbReference type="AlphaFoldDB" id="B4JP23"/>
<dbReference type="KEGG" id="dgr:6567001"/>
<name>B4JP23_DROGR</name>
<feature type="transmembrane region" description="Helical" evidence="2">
    <location>
        <begin position="149"/>
        <end position="168"/>
    </location>
</feature>
<dbReference type="OrthoDB" id="9895378at2759"/>
<dbReference type="HOGENOM" id="CLU_1295580_0_0_1"/>
<evidence type="ECO:0000256" key="1">
    <source>
        <dbReference type="SAM" id="Coils"/>
    </source>
</evidence>
<keyword evidence="2" id="KW-1133">Transmembrane helix</keyword>
<evidence type="ECO:0000313" key="4">
    <source>
        <dbReference type="Proteomes" id="UP000001070"/>
    </source>
</evidence>
<dbReference type="EMBL" id="CH916372">
    <property type="protein sequence ID" value="EDV99448.1"/>
    <property type="molecule type" value="Genomic_DNA"/>
</dbReference>